<evidence type="ECO:0000313" key="3">
    <source>
        <dbReference type="WBParaSite" id="HPLM_0001210801-mRNA-1"/>
    </source>
</evidence>
<keyword evidence="2" id="KW-1185">Reference proteome</keyword>
<name>A0A0N4WLR7_HAEPC</name>
<dbReference type="EMBL" id="UZAF01017760">
    <property type="protein sequence ID" value="VDO44733.1"/>
    <property type="molecule type" value="Genomic_DNA"/>
</dbReference>
<dbReference type="Proteomes" id="UP000268014">
    <property type="component" value="Unassembled WGS sequence"/>
</dbReference>
<evidence type="ECO:0000313" key="1">
    <source>
        <dbReference type="EMBL" id="VDO44733.1"/>
    </source>
</evidence>
<accession>A0A0N4WLR7</accession>
<dbReference type="AlphaFoldDB" id="A0A0N4WLR7"/>
<organism evidence="3">
    <name type="scientific">Haemonchus placei</name>
    <name type="common">Barber's pole worm</name>
    <dbReference type="NCBI Taxonomy" id="6290"/>
    <lineage>
        <taxon>Eukaryota</taxon>
        <taxon>Metazoa</taxon>
        <taxon>Ecdysozoa</taxon>
        <taxon>Nematoda</taxon>
        <taxon>Chromadorea</taxon>
        <taxon>Rhabditida</taxon>
        <taxon>Rhabditina</taxon>
        <taxon>Rhabditomorpha</taxon>
        <taxon>Strongyloidea</taxon>
        <taxon>Trichostrongylidae</taxon>
        <taxon>Haemonchus</taxon>
    </lineage>
</organism>
<proteinExistence type="predicted"/>
<evidence type="ECO:0000313" key="2">
    <source>
        <dbReference type="Proteomes" id="UP000268014"/>
    </source>
</evidence>
<dbReference type="WBParaSite" id="HPLM_0001210801-mRNA-1">
    <property type="protein sequence ID" value="HPLM_0001210801-mRNA-1"/>
    <property type="gene ID" value="HPLM_0001210801"/>
</dbReference>
<protein>
    <submittedName>
        <fullName evidence="1 3">Uncharacterized protein</fullName>
    </submittedName>
</protein>
<reference evidence="1 2" key="2">
    <citation type="submission" date="2018-11" db="EMBL/GenBank/DDBJ databases">
        <authorList>
            <consortium name="Pathogen Informatics"/>
        </authorList>
    </citation>
    <scope>NUCLEOTIDE SEQUENCE [LARGE SCALE GENOMIC DNA]</scope>
    <source>
        <strain evidence="1 2">MHpl1</strain>
    </source>
</reference>
<reference evidence="3" key="1">
    <citation type="submission" date="2017-02" db="UniProtKB">
        <authorList>
            <consortium name="WormBaseParasite"/>
        </authorList>
    </citation>
    <scope>IDENTIFICATION</scope>
</reference>
<gene>
    <name evidence="1" type="ORF">HPLM_LOCUS12100</name>
</gene>
<dbReference type="OrthoDB" id="5867472at2759"/>
<sequence>MLPNITNISIHPSFTIVAATTTRRRGPAFLSFRAFMKKSDHLVGGRPGVRLTSRGIQSVTALVHYIALRVQPTKSSSSWRKQRHP</sequence>